<feature type="compositionally biased region" description="Low complexity" evidence="1">
    <location>
        <begin position="207"/>
        <end position="219"/>
    </location>
</feature>
<evidence type="ECO:0000256" key="1">
    <source>
        <dbReference type="SAM" id="MobiDB-lite"/>
    </source>
</evidence>
<dbReference type="Proteomes" id="UP000001194">
    <property type="component" value="Unassembled WGS sequence"/>
</dbReference>
<organism evidence="3">
    <name type="scientific">Laccaria bicolor (strain S238N-H82 / ATCC MYA-4686)</name>
    <name type="common">Bicoloured deceiver</name>
    <name type="synonym">Laccaria laccata var. bicolor</name>
    <dbReference type="NCBI Taxonomy" id="486041"/>
    <lineage>
        <taxon>Eukaryota</taxon>
        <taxon>Fungi</taxon>
        <taxon>Dikarya</taxon>
        <taxon>Basidiomycota</taxon>
        <taxon>Agaricomycotina</taxon>
        <taxon>Agaricomycetes</taxon>
        <taxon>Agaricomycetidae</taxon>
        <taxon>Agaricales</taxon>
        <taxon>Agaricineae</taxon>
        <taxon>Hydnangiaceae</taxon>
        <taxon>Laccaria</taxon>
    </lineage>
</organism>
<feature type="region of interest" description="Disordered" evidence="1">
    <location>
        <begin position="191"/>
        <end position="219"/>
    </location>
</feature>
<keyword evidence="3" id="KW-1185">Reference proteome</keyword>
<dbReference type="RefSeq" id="XP_001887919.1">
    <property type="nucleotide sequence ID" value="XM_001887884.1"/>
</dbReference>
<dbReference type="EMBL" id="DS547139">
    <property type="protein sequence ID" value="EDR01374.1"/>
    <property type="molecule type" value="Genomic_DNA"/>
</dbReference>
<proteinExistence type="predicted"/>
<dbReference type="HOGENOM" id="CLU_1261703_0_0_1"/>
<gene>
    <name evidence="2" type="ORF">LACBIDRAFT_333270</name>
</gene>
<sequence length="219" mass="23226">MTLYDLVLNEASISPSSRRKASALGFIASHAAPSSVAISIRIPPFWSFNTDLTLCYEAVALPMASENLPTRTKLAQSRSRDSLGLASKGAPEVALISASLTSVFFSNSSMTFTLSPSVNSLKSLSVVCTSRDEEQFFFEARNLVAISASRTQNVNMSNSDFINLGTIKISYSKFKVAEYSVAAAPARRQLKSGAEPSLAEAQPEPPSDGSHSSASSSSG</sequence>
<evidence type="ECO:0000313" key="3">
    <source>
        <dbReference type="Proteomes" id="UP000001194"/>
    </source>
</evidence>
<dbReference type="GeneID" id="6083570"/>
<evidence type="ECO:0000313" key="2">
    <source>
        <dbReference type="EMBL" id="EDR01374.1"/>
    </source>
</evidence>
<protein>
    <submittedName>
        <fullName evidence="2">Predicted protein</fullName>
    </submittedName>
</protein>
<name>B0DVF5_LACBS</name>
<dbReference type="KEGG" id="lbc:LACBIDRAFT_333270"/>
<dbReference type="InParanoid" id="B0DVF5"/>
<accession>B0DVF5</accession>
<dbReference type="AlphaFoldDB" id="B0DVF5"/>
<reference evidence="2 3" key="1">
    <citation type="journal article" date="2008" name="Nature">
        <title>The genome of Laccaria bicolor provides insights into mycorrhizal symbiosis.</title>
        <authorList>
            <person name="Martin F."/>
            <person name="Aerts A."/>
            <person name="Ahren D."/>
            <person name="Brun A."/>
            <person name="Danchin E.G.J."/>
            <person name="Duchaussoy F."/>
            <person name="Gibon J."/>
            <person name="Kohler A."/>
            <person name="Lindquist E."/>
            <person name="Pereda V."/>
            <person name="Salamov A."/>
            <person name="Shapiro H.J."/>
            <person name="Wuyts J."/>
            <person name="Blaudez D."/>
            <person name="Buee M."/>
            <person name="Brokstein P."/>
            <person name="Canbaeck B."/>
            <person name="Cohen D."/>
            <person name="Courty P.E."/>
            <person name="Coutinho P.M."/>
            <person name="Delaruelle C."/>
            <person name="Detter J.C."/>
            <person name="Deveau A."/>
            <person name="DiFazio S."/>
            <person name="Duplessis S."/>
            <person name="Fraissinet-Tachet L."/>
            <person name="Lucic E."/>
            <person name="Frey-Klett P."/>
            <person name="Fourrey C."/>
            <person name="Feussner I."/>
            <person name="Gay G."/>
            <person name="Grimwood J."/>
            <person name="Hoegger P.J."/>
            <person name="Jain P."/>
            <person name="Kilaru S."/>
            <person name="Labbe J."/>
            <person name="Lin Y.C."/>
            <person name="Legue V."/>
            <person name="Le Tacon F."/>
            <person name="Marmeisse R."/>
            <person name="Melayah D."/>
            <person name="Montanini B."/>
            <person name="Muratet M."/>
            <person name="Nehls U."/>
            <person name="Niculita-Hirzel H."/>
            <person name="Oudot-Le Secq M.P."/>
            <person name="Peter M."/>
            <person name="Quesneville H."/>
            <person name="Rajashekar B."/>
            <person name="Reich M."/>
            <person name="Rouhier N."/>
            <person name="Schmutz J."/>
            <person name="Yin T."/>
            <person name="Chalot M."/>
            <person name="Henrissat B."/>
            <person name="Kuees U."/>
            <person name="Lucas S."/>
            <person name="Van de Peer Y."/>
            <person name="Podila G.K."/>
            <person name="Polle A."/>
            <person name="Pukkila P.J."/>
            <person name="Richardson P.M."/>
            <person name="Rouze P."/>
            <person name="Sanders I.R."/>
            <person name="Stajich J.E."/>
            <person name="Tunlid A."/>
            <person name="Tuskan G."/>
            <person name="Grigoriev I.V."/>
        </authorList>
    </citation>
    <scope>NUCLEOTIDE SEQUENCE [LARGE SCALE GENOMIC DNA]</scope>
    <source>
        <strain evidence="3">S238N-H82 / ATCC MYA-4686</strain>
    </source>
</reference>